<name>A0AAW0IGP2_MYOGA</name>
<comment type="caution">
    <text evidence="1">The sequence shown here is derived from an EMBL/GenBank/DDBJ whole genome shotgun (WGS) entry which is preliminary data.</text>
</comment>
<evidence type="ECO:0000313" key="1">
    <source>
        <dbReference type="EMBL" id="KAK7813283.1"/>
    </source>
</evidence>
<proteinExistence type="predicted"/>
<keyword evidence="2" id="KW-1185">Reference proteome</keyword>
<dbReference type="EMBL" id="JBBHLL010000138">
    <property type="protein sequence ID" value="KAK7813283.1"/>
    <property type="molecule type" value="Genomic_DNA"/>
</dbReference>
<dbReference type="AlphaFoldDB" id="A0AAW0IGP2"/>
<protein>
    <submittedName>
        <fullName evidence="1">Uncharacterized protein</fullName>
    </submittedName>
</protein>
<organism evidence="1 2">
    <name type="scientific">Myodes glareolus</name>
    <name type="common">Bank vole</name>
    <name type="synonym">Clethrionomys glareolus</name>
    <dbReference type="NCBI Taxonomy" id="447135"/>
    <lineage>
        <taxon>Eukaryota</taxon>
        <taxon>Metazoa</taxon>
        <taxon>Chordata</taxon>
        <taxon>Craniata</taxon>
        <taxon>Vertebrata</taxon>
        <taxon>Euteleostomi</taxon>
        <taxon>Mammalia</taxon>
        <taxon>Eutheria</taxon>
        <taxon>Euarchontoglires</taxon>
        <taxon>Glires</taxon>
        <taxon>Rodentia</taxon>
        <taxon>Myomorpha</taxon>
        <taxon>Muroidea</taxon>
        <taxon>Cricetidae</taxon>
        <taxon>Arvicolinae</taxon>
        <taxon>Myodes</taxon>
    </lineage>
</organism>
<dbReference type="Proteomes" id="UP001488838">
    <property type="component" value="Unassembled WGS sequence"/>
</dbReference>
<gene>
    <name evidence="1" type="ORF">U0070_005188</name>
</gene>
<reference evidence="1 2" key="1">
    <citation type="journal article" date="2023" name="bioRxiv">
        <title>Conserved and derived expression patterns and positive selection on dental genes reveal complex evolutionary context of ever-growing rodent molars.</title>
        <authorList>
            <person name="Calamari Z.T."/>
            <person name="Song A."/>
            <person name="Cohen E."/>
            <person name="Akter M."/>
            <person name="Roy R.D."/>
            <person name="Hallikas O."/>
            <person name="Christensen M.M."/>
            <person name="Li P."/>
            <person name="Marangoni P."/>
            <person name="Jernvall J."/>
            <person name="Klein O.D."/>
        </authorList>
    </citation>
    <scope>NUCLEOTIDE SEQUENCE [LARGE SCALE GENOMIC DNA]</scope>
    <source>
        <strain evidence="1">V071</strain>
    </source>
</reference>
<feature type="non-terminal residue" evidence="1">
    <location>
        <position position="684"/>
    </location>
</feature>
<sequence length="684" mass="75145">MIANGLSVERVRGDLQGVKGPTEHLGASLLLVIPTSVQLGDTWILQTVASRFQVVRFVNISRIQMSLLLFMRDSLSWSCAVLSLLLGSLTLEHLSFGSRRETDLLSQGTESTFHMCKREPRATSRKLKMGSGACTGQQVTLLSECSLGYLERAGASDCSLSAVELHCGVPAPTRLTSLEELACTKLPRNLATPQFCVTSVQPTARLVYKDTARLWDVYGPYKMTSELLACMRRLQPPSLVSQSMWVFEIDPKTESDRSTFATHDCAAGFWVQFECGLPCFLALLVLLLLLTSQGHPRNAQSVRVPINRATHTHQSNTLRRLKVGEAHWCPWHLLGAEAVGALERQGPFLICHPLEHQQPRASTEIAVIVDESRQGQASGWLRPTVIGRQRQLGLDPDSNFPFLPGSLPPTLPTWQAVPGKWPSQQEEAAVDIRRNLSSKVGHGLQALLPRPAAGLRSHDFCGALVGWGWSVVLVEVCAQPSPETGQSERAFYLLSSETLSVAFLNHALPHYRSLKPTHIPPPSTQLQDINTGYYRIHRVLQVWLGLGPGKPRQVGKLELGRGEAGNGQQFALRWALGSSAARGFEMQCPLLAHLLTQRCLFPGAFTAPKSLCLKASIIQLQGTLWTCLPDYKQRGELRAKGMPTIEAELWRTCSPALTGILSLRQEAGRSSAVKQVLVALGEEE</sequence>
<accession>A0AAW0IGP2</accession>
<evidence type="ECO:0000313" key="2">
    <source>
        <dbReference type="Proteomes" id="UP001488838"/>
    </source>
</evidence>